<dbReference type="RefSeq" id="WP_134656390.1">
    <property type="nucleotide sequence ID" value="NZ_SCLP01000002.1"/>
</dbReference>
<protein>
    <submittedName>
        <fullName evidence="1">dUTPase</fullName>
    </submittedName>
</protein>
<accession>A0A4Y8T8W3</accession>
<proteinExistence type="predicted"/>
<dbReference type="PIRSF" id="PIRSF030140">
    <property type="entry name" value="UCP030140"/>
    <property type="match status" value="1"/>
</dbReference>
<dbReference type="InterPro" id="IPR016947">
    <property type="entry name" value="UCP030140"/>
</dbReference>
<evidence type="ECO:0000313" key="2">
    <source>
        <dbReference type="Proteomes" id="UP000297630"/>
    </source>
</evidence>
<evidence type="ECO:0000313" key="1">
    <source>
        <dbReference type="EMBL" id="TFF47899.1"/>
    </source>
</evidence>
<comment type="caution">
    <text evidence="1">The sequence shown here is derived from an EMBL/GenBank/DDBJ whole genome shotgun (WGS) entry which is preliminary data.</text>
</comment>
<dbReference type="Pfam" id="PF08761">
    <property type="entry name" value="dUTPase_2"/>
    <property type="match status" value="1"/>
</dbReference>
<dbReference type="Proteomes" id="UP000297630">
    <property type="component" value="Unassembled WGS sequence"/>
</dbReference>
<dbReference type="InterPro" id="IPR014871">
    <property type="entry name" value="dUTPase/dCTP_pyrophosphatase"/>
</dbReference>
<name>A0A4Y8T8W3_BACTU</name>
<dbReference type="EMBL" id="SCLP01000002">
    <property type="protein sequence ID" value="TFF47899.1"/>
    <property type="molecule type" value="Genomic_DNA"/>
</dbReference>
<dbReference type="CDD" id="cd11527">
    <property type="entry name" value="NTP-PPase_dUTPase"/>
    <property type="match status" value="1"/>
</dbReference>
<dbReference type="SUPFAM" id="SSF101386">
    <property type="entry name" value="all-alpha NTP pyrophosphatases"/>
    <property type="match status" value="1"/>
</dbReference>
<organism evidence="1 2">
    <name type="scientific">Bacillus thuringiensis</name>
    <dbReference type="NCBI Taxonomy" id="1428"/>
    <lineage>
        <taxon>Bacteria</taxon>
        <taxon>Bacillati</taxon>
        <taxon>Bacillota</taxon>
        <taxon>Bacilli</taxon>
        <taxon>Bacillales</taxon>
        <taxon>Bacillaceae</taxon>
        <taxon>Bacillus</taxon>
        <taxon>Bacillus cereus group</taxon>
    </lineage>
</organism>
<reference evidence="1 2" key="1">
    <citation type="submission" date="2019-01" db="EMBL/GenBank/DDBJ databases">
        <title>Draft genome sequence of Bacillus sp. DPC6431.</title>
        <authorList>
            <person name="Arbulu S."/>
            <person name="Murphy K."/>
            <person name="O'Sullivan O."/>
            <person name="Rea M.C."/>
            <person name="Hill C."/>
            <person name="Ross R.P."/>
        </authorList>
    </citation>
    <scope>NUCLEOTIDE SEQUENCE [LARGE SCALE GENOMIC DNA]</scope>
    <source>
        <strain evidence="1 2">DPC6431</strain>
    </source>
</reference>
<sequence length="178" mass="21188">MANTVVDLTELFKMQKALDDDIKSKHKKNYLRYDMMFNKAYALKNEVNEAWNVTNAFKMWSTKFEQPKESLLEEMVDILHFWLSVAMDFKVEQTMYRVRITESKIHGFNKAFFHMDKNVNYLIGKVEYKDNVGARGPLLGIMDLFYKIVVFAGFTWDDVVRMYKEKNEENFNRLVVGY</sequence>
<dbReference type="AlphaFoldDB" id="A0A4Y8T8W3"/>
<dbReference type="Gene3D" id="1.10.4010.10">
    <property type="entry name" value="Type II deoxyuridine triphosphatase"/>
    <property type="match status" value="1"/>
</dbReference>
<gene>
    <name evidence="1" type="ORF">EQ803_06395</name>
</gene>